<accession>A0AA38HV53</accession>
<dbReference type="AlphaFoldDB" id="A0AA38HV53"/>
<reference evidence="1" key="1">
    <citation type="journal article" date="2023" name="G3 (Bethesda)">
        <title>Whole genome assemblies of Zophobas morio and Tenebrio molitor.</title>
        <authorList>
            <person name="Kaur S."/>
            <person name="Stinson S.A."/>
            <person name="diCenzo G.C."/>
        </authorList>
    </citation>
    <scope>NUCLEOTIDE SEQUENCE</scope>
    <source>
        <strain evidence="1">QUZm001</strain>
    </source>
</reference>
<sequence length="183" mass="21284">MLRGCYKLTDFQLIKRRLQNFAKELEGLDPKQLTSREERRLRERYQEIIHVTELKKGKISPREYTKLWVKVDEFRQTFQNFAFLEMEPPTNREFDVPDNQVKENKYNLRSASAGKGGEEHTENSDLSNLSDEYIPLKTHLENLITFSSLMLSSFSLPLFTASERRLSLTKSSTLAILSVMSGS</sequence>
<comment type="caution">
    <text evidence="1">The sequence shown here is derived from an EMBL/GenBank/DDBJ whole genome shotgun (WGS) entry which is preliminary data.</text>
</comment>
<evidence type="ECO:0000313" key="1">
    <source>
        <dbReference type="EMBL" id="KAJ3644403.1"/>
    </source>
</evidence>
<keyword evidence="2" id="KW-1185">Reference proteome</keyword>
<gene>
    <name evidence="1" type="ORF">Zmor_022137</name>
</gene>
<dbReference type="EMBL" id="JALNTZ010000007">
    <property type="protein sequence ID" value="KAJ3644403.1"/>
    <property type="molecule type" value="Genomic_DNA"/>
</dbReference>
<organism evidence="1 2">
    <name type="scientific">Zophobas morio</name>
    <dbReference type="NCBI Taxonomy" id="2755281"/>
    <lineage>
        <taxon>Eukaryota</taxon>
        <taxon>Metazoa</taxon>
        <taxon>Ecdysozoa</taxon>
        <taxon>Arthropoda</taxon>
        <taxon>Hexapoda</taxon>
        <taxon>Insecta</taxon>
        <taxon>Pterygota</taxon>
        <taxon>Neoptera</taxon>
        <taxon>Endopterygota</taxon>
        <taxon>Coleoptera</taxon>
        <taxon>Polyphaga</taxon>
        <taxon>Cucujiformia</taxon>
        <taxon>Tenebrionidae</taxon>
        <taxon>Zophobas</taxon>
    </lineage>
</organism>
<protein>
    <submittedName>
        <fullName evidence="1">Uncharacterized protein</fullName>
    </submittedName>
</protein>
<dbReference type="Proteomes" id="UP001168821">
    <property type="component" value="Unassembled WGS sequence"/>
</dbReference>
<proteinExistence type="predicted"/>
<name>A0AA38HV53_9CUCU</name>
<evidence type="ECO:0000313" key="2">
    <source>
        <dbReference type="Proteomes" id="UP001168821"/>
    </source>
</evidence>